<reference evidence="3" key="3">
    <citation type="submission" date="2025-09" db="UniProtKB">
        <authorList>
            <consortium name="Ensembl"/>
        </authorList>
    </citation>
    <scope>IDENTIFICATION</scope>
</reference>
<keyword evidence="4" id="KW-1185">Reference proteome</keyword>
<feature type="compositionally biased region" description="Basic residues" evidence="2">
    <location>
        <begin position="98"/>
        <end position="128"/>
    </location>
</feature>
<name>A0A493T661_ANAPP</name>
<evidence type="ECO:0008006" key="5">
    <source>
        <dbReference type="Google" id="ProtNLM"/>
    </source>
</evidence>
<keyword evidence="1" id="KW-0677">Repeat</keyword>
<dbReference type="STRING" id="8840.ENSAPLP00000021409"/>
<dbReference type="GO" id="GO:0003723">
    <property type="term" value="F:RNA binding"/>
    <property type="evidence" value="ECO:0007669"/>
    <property type="project" value="InterPro"/>
</dbReference>
<evidence type="ECO:0000313" key="3">
    <source>
        <dbReference type="Ensembl" id="ENSAPLP00000021409.1"/>
    </source>
</evidence>
<accession>A0A493T661</accession>
<feature type="compositionally biased region" description="Basic and acidic residues" evidence="2">
    <location>
        <begin position="75"/>
        <end position="97"/>
    </location>
</feature>
<dbReference type="GeneTree" id="ENSGT00940000160011"/>
<protein>
    <recommendedName>
        <fullName evidence="5">Zinc finger CCCH-type containing 4</fullName>
    </recommendedName>
</protein>
<evidence type="ECO:0000256" key="2">
    <source>
        <dbReference type="SAM" id="MobiDB-lite"/>
    </source>
</evidence>
<dbReference type="GO" id="GO:0045892">
    <property type="term" value="P:negative regulation of DNA-templated transcription"/>
    <property type="evidence" value="ECO:0007669"/>
    <property type="project" value="InterPro"/>
</dbReference>
<proteinExistence type="predicted"/>
<feature type="region of interest" description="Disordered" evidence="2">
    <location>
        <begin position="51"/>
        <end position="266"/>
    </location>
</feature>
<dbReference type="InterPro" id="IPR045124">
    <property type="entry name" value="Su(sable)-like"/>
</dbReference>
<feature type="compositionally biased region" description="Low complexity" evidence="2">
    <location>
        <begin position="156"/>
        <end position="178"/>
    </location>
</feature>
<reference evidence="3" key="2">
    <citation type="submission" date="2025-08" db="UniProtKB">
        <authorList>
            <consortium name="Ensembl"/>
        </authorList>
    </citation>
    <scope>IDENTIFICATION</scope>
</reference>
<organism evidence="3 4">
    <name type="scientific">Anas platyrhynchos platyrhynchos</name>
    <name type="common">Northern mallard</name>
    <dbReference type="NCBI Taxonomy" id="8840"/>
    <lineage>
        <taxon>Eukaryota</taxon>
        <taxon>Metazoa</taxon>
        <taxon>Chordata</taxon>
        <taxon>Craniata</taxon>
        <taxon>Vertebrata</taxon>
        <taxon>Euteleostomi</taxon>
        <taxon>Archelosauria</taxon>
        <taxon>Archosauria</taxon>
        <taxon>Dinosauria</taxon>
        <taxon>Saurischia</taxon>
        <taxon>Theropoda</taxon>
        <taxon>Coelurosauria</taxon>
        <taxon>Aves</taxon>
        <taxon>Neognathae</taxon>
        <taxon>Galloanserae</taxon>
        <taxon>Anseriformes</taxon>
        <taxon>Anatidae</taxon>
        <taxon>Anatinae</taxon>
        <taxon>Anas</taxon>
    </lineage>
</organism>
<reference evidence="4" key="1">
    <citation type="submission" date="2017-10" db="EMBL/GenBank/DDBJ databases">
        <title>A new Pekin duck reference genome.</title>
        <authorList>
            <person name="Hou Z.-C."/>
            <person name="Zhou Z.-K."/>
            <person name="Zhu F."/>
            <person name="Hou S.-S."/>
        </authorList>
    </citation>
    <scope>NUCLEOTIDE SEQUENCE [LARGE SCALE GENOMIC DNA]</scope>
</reference>
<feature type="compositionally biased region" description="Basic and acidic residues" evidence="2">
    <location>
        <begin position="217"/>
        <end position="239"/>
    </location>
</feature>
<feature type="compositionally biased region" description="Acidic residues" evidence="2">
    <location>
        <begin position="133"/>
        <end position="142"/>
    </location>
</feature>
<evidence type="ECO:0000256" key="1">
    <source>
        <dbReference type="ARBA" id="ARBA00022737"/>
    </source>
</evidence>
<evidence type="ECO:0000313" key="4">
    <source>
        <dbReference type="Proteomes" id="UP000016666"/>
    </source>
</evidence>
<sequence length="344" mass="39338">MSGGPSWASLFSPFHPIFHHFSSRPNPLPAAAFWGGLVWFRGIPKARFLPHREDGELEEGELEDDGGEEAPAARAPHERGRREKGERHHSDSDEEKAHRRMKRKRRKEREKEKRRAKKKRKSKHKRHASSSEDFSDYSDDSDFSPGEKGHRKYRDYSPPYSSSHQQYPSSHSAPSQKKGYSKLEGKGYGGYEDYENEDYGHYEGEDDEDGGKDDYDDFAKELNQYRRAKEGSHRGRGERGPALPRLVTLSRRKAGPNRLGVPSSRFEPRSRSIFRARSPPFRSWHPGCSPAGRPLQFQPRHRAAEEAGALQVLHHRLLRPGGELPLHARYPLGFGLKKAFLASI</sequence>
<dbReference type="GO" id="GO:0005634">
    <property type="term" value="C:nucleus"/>
    <property type="evidence" value="ECO:0007669"/>
    <property type="project" value="TreeGrafter"/>
</dbReference>
<feature type="compositionally biased region" description="Acidic residues" evidence="2">
    <location>
        <begin position="55"/>
        <end position="68"/>
    </location>
</feature>
<dbReference type="PANTHER" id="PTHR13119:SF23">
    <property type="entry name" value="ZINC FINGER CCCH DOMAIN-CONTAINING PROTEIN 4"/>
    <property type="match status" value="1"/>
</dbReference>
<dbReference type="Ensembl" id="ENSAPLT00000019606.1">
    <property type="protein sequence ID" value="ENSAPLP00000021409.1"/>
    <property type="gene ID" value="ENSAPLG00000016856.1"/>
</dbReference>
<dbReference type="Proteomes" id="UP000016666">
    <property type="component" value="Unassembled WGS sequence"/>
</dbReference>
<dbReference type="AlphaFoldDB" id="A0A493T661"/>
<dbReference type="PANTHER" id="PTHR13119">
    <property type="entry name" value="ZINC FINGER CCCH DOMAIN-CONTAINING PROTEI"/>
    <property type="match status" value="1"/>
</dbReference>
<feature type="compositionally biased region" description="Acidic residues" evidence="2">
    <location>
        <begin position="204"/>
        <end position="216"/>
    </location>
</feature>